<evidence type="ECO:0000256" key="1">
    <source>
        <dbReference type="SAM" id="Phobius"/>
    </source>
</evidence>
<keyword evidence="4" id="KW-1185">Reference proteome</keyword>
<reference evidence="4" key="1">
    <citation type="journal article" date="2019" name="Int. J. Syst. Evol. Microbiol.">
        <title>The Global Catalogue of Microorganisms (GCM) 10K type strain sequencing project: providing services to taxonomists for standard genome sequencing and annotation.</title>
        <authorList>
            <consortium name="The Broad Institute Genomics Platform"/>
            <consortium name="The Broad Institute Genome Sequencing Center for Infectious Disease"/>
            <person name="Wu L."/>
            <person name="Ma J."/>
        </authorList>
    </citation>
    <scope>NUCLEOTIDE SEQUENCE [LARGE SCALE GENOMIC DNA]</scope>
    <source>
        <strain evidence="4">CGMCC 1.12151</strain>
    </source>
</reference>
<sequence>MKASYIPVILLALAILLATNTYNFQALLFSQDVGFNLRMFPDPMDLFIMSDIHLDSNIYVFQKTGHFLAFGVLFLLMNQAINNSKKAIILCVSFAFSTEFLQLFFERSGRLSDVLIDSAGIYAAYRLNEYVKTQGGLAAAFQDAMRKISNVLNEDKSR</sequence>
<dbReference type="RefSeq" id="WP_377278409.1">
    <property type="nucleotide sequence ID" value="NZ_JBHSGL010000005.1"/>
</dbReference>
<proteinExistence type="predicted"/>
<accession>A0ABV9MBX9</accession>
<gene>
    <name evidence="3" type="ORF">ACFO5U_08540</name>
</gene>
<evidence type="ECO:0000313" key="3">
    <source>
        <dbReference type="EMBL" id="MFC4712904.1"/>
    </source>
</evidence>
<dbReference type="EMBL" id="JBHSGL010000005">
    <property type="protein sequence ID" value="MFC4712904.1"/>
    <property type="molecule type" value="Genomic_DNA"/>
</dbReference>
<keyword evidence="1" id="KW-0812">Transmembrane</keyword>
<dbReference type="NCBIfam" id="NF037970">
    <property type="entry name" value="vanZ_1"/>
    <property type="match status" value="1"/>
</dbReference>
<name>A0ABV9MBX9_9BACL</name>
<evidence type="ECO:0000313" key="4">
    <source>
        <dbReference type="Proteomes" id="UP001595932"/>
    </source>
</evidence>
<comment type="caution">
    <text evidence="3">The sequence shown here is derived from an EMBL/GenBank/DDBJ whole genome shotgun (WGS) entry which is preliminary data.</text>
</comment>
<organism evidence="3 4">
    <name type="scientific">Planococcus dechangensis</name>
    <dbReference type="NCBI Taxonomy" id="1176255"/>
    <lineage>
        <taxon>Bacteria</taxon>
        <taxon>Bacillati</taxon>
        <taxon>Bacillota</taxon>
        <taxon>Bacilli</taxon>
        <taxon>Bacillales</taxon>
        <taxon>Caryophanaceae</taxon>
        <taxon>Planococcus</taxon>
    </lineage>
</organism>
<feature type="transmembrane region" description="Helical" evidence="1">
    <location>
        <begin position="58"/>
        <end position="76"/>
    </location>
</feature>
<keyword evidence="1" id="KW-1133">Transmembrane helix</keyword>
<dbReference type="Pfam" id="PF04892">
    <property type="entry name" value="VanZ"/>
    <property type="match status" value="1"/>
</dbReference>
<keyword evidence="1" id="KW-0472">Membrane</keyword>
<feature type="domain" description="VanZ-like" evidence="2">
    <location>
        <begin position="10"/>
        <end position="125"/>
    </location>
</feature>
<dbReference type="Proteomes" id="UP001595932">
    <property type="component" value="Unassembled WGS sequence"/>
</dbReference>
<evidence type="ECO:0000259" key="2">
    <source>
        <dbReference type="Pfam" id="PF04892"/>
    </source>
</evidence>
<protein>
    <submittedName>
        <fullName evidence="3">VanZ family protein</fullName>
    </submittedName>
</protein>
<dbReference type="InterPro" id="IPR006976">
    <property type="entry name" value="VanZ-like"/>
</dbReference>